<dbReference type="Pfam" id="PF00534">
    <property type="entry name" value="Glycos_transf_1"/>
    <property type="match status" value="1"/>
</dbReference>
<evidence type="ECO:0000313" key="2">
    <source>
        <dbReference type="EMBL" id="PZV80333.1"/>
    </source>
</evidence>
<evidence type="ECO:0000259" key="1">
    <source>
        <dbReference type="Pfam" id="PF00534"/>
    </source>
</evidence>
<gene>
    <name evidence="2" type="ORF">CLV31_112100</name>
</gene>
<name>A0A326RP32_9BACT</name>
<dbReference type="InterPro" id="IPR001296">
    <property type="entry name" value="Glyco_trans_1"/>
</dbReference>
<protein>
    <submittedName>
        <fullName evidence="2">Glycosyltransferase involved in cell wall biosynthesis</fullName>
    </submittedName>
</protein>
<dbReference type="AlphaFoldDB" id="A0A326RP32"/>
<organism evidence="2 3">
    <name type="scientific">Algoriphagus aquaeductus</name>
    <dbReference type="NCBI Taxonomy" id="475299"/>
    <lineage>
        <taxon>Bacteria</taxon>
        <taxon>Pseudomonadati</taxon>
        <taxon>Bacteroidota</taxon>
        <taxon>Cytophagia</taxon>
        <taxon>Cytophagales</taxon>
        <taxon>Cyclobacteriaceae</taxon>
        <taxon>Algoriphagus</taxon>
    </lineage>
</organism>
<keyword evidence="2" id="KW-0808">Transferase</keyword>
<dbReference type="GO" id="GO:0016757">
    <property type="term" value="F:glycosyltransferase activity"/>
    <property type="evidence" value="ECO:0007669"/>
    <property type="project" value="InterPro"/>
</dbReference>
<feature type="domain" description="Glycosyl transferase family 1" evidence="1">
    <location>
        <begin position="215"/>
        <end position="345"/>
    </location>
</feature>
<sequence>MSLDGANLIPVVIASTLKPIKDVRVFQKLALSLGETNKYSLNIIGFSSEKPEFDSKIRFFSSMSHFRAKWDRIWAQFRFVWRLIQIKPKLLICCTYEYLPLASLLKPLIGYRFVFDVQENYQRNLDLNPSLSVRKKKLIGWLIRKAEQVPGIDLFLLAEKCYQTEMPMKRPFLILENKYQGNIRAVRNIRLDPSLPIHFCITGTLSPSFGTWEGLTWFQKLLEAYPHFQLTIIGHCPIPAYQRQLHQEAAKYDQIHLVISDLPIPHDQIQEVLRSAQAAILPYQIQPAIREKMPTKLFECAALGIPVLMTPNPKWEKFYHNFTGGFSVDFQQTDQALATFQQFLSLTYFSTPVPESVLWKTEKLHFQEAIQNLLS</sequence>
<keyword evidence="3" id="KW-1185">Reference proteome</keyword>
<dbReference type="OrthoDB" id="925984at2"/>
<proteinExistence type="predicted"/>
<comment type="caution">
    <text evidence="2">The sequence shown here is derived from an EMBL/GenBank/DDBJ whole genome shotgun (WGS) entry which is preliminary data.</text>
</comment>
<dbReference type="Proteomes" id="UP000248917">
    <property type="component" value="Unassembled WGS sequence"/>
</dbReference>
<dbReference type="EMBL" id="QKTX01000012">
    <property type="protein sequence ID" value="PZV80333.1"/>
    <property type="molecule type" value="Genomic_DNA"/>
</dbReference>
<dbReference type="SUPFAM" id="SSF53756">
    <property type="entry name" value="UDP-Glycosyltransferase/glycogen phosphorylase"/>
    <property type="match status" value="1"/>
</dbReference>
<accession>A0A326RP32</accession>
<dbReference type="Gene3D" id="3.40.50.2000">
    <property type="entry name" value="Glycogen Phosphorylase B"/>
    <property type="match status" value="1"/>
</dbReference>
<evidence type="ECO:0000313" key="3">
    <source>
        <dbReference type="Proteomes" id="UP000248917"/>
    </source>
</evidence>
<reference evidence="2 3" key="1">
    <citation type="submission" date="2018-06" db="EMBL/GenBank/DDBJ databases">
        <title>Genomic Encyclopedia of Archaeal and Bacterial Type Strains, Phase II (KMG-II): from individual species to whole genera.</title>
        <authorList>
            <person name="Goeker M."/>
        </authorList>
    </citation>
    <scope>NUCLEOTIDE SEQUENCE [LARGE SCALE GENOMIC DNA]</scope>
    <source>
        <strain evidence="2 3">T4</strain>
    </source>
</reference>